<sequence>MSGIVVLSEAKDLLGGVIAKSGEVLRVAQDDSECCRPERSEGSSWWSYCQELGGPSRCFRMTVSVVVLSEAKDLLGLG</sequence>
<protein>
    <submittedName>
        <fullName evidence="1">Uncharacterized protein</fullName>
    </submittedName>
</protein>
<organism evidence="1 2">
    <name type="scientific">Legionella maceachernii</name>
    <dbReference type="NCBI Taxonomy" id="466"/>
    <lineage>
        <taxon>Bacteria</taxon>
        <taxon>Pseudomonadati</taxon>
        <taxon>Pseudomonadota</taxon>
        <taxon>Gammaproteobacteria</taxon>
        <taxon>Legionellales</taxon>
        <taxon>Legionellaceae</taxon>
        <taxon>Legionella</taxon>
    </lineage>
</organism>
<name>A0A0W0WGS3_9GAMM</name>
<evidence type="ECO:0000313" key="2">
    <source>
        <dbReference type="Proteomes" id="UP000054908"/>
    </source>
</evidence>
<dbReference type="EMBL" id="LNYL01000004">
    <property type="protein sequence ID" value="KTD31556.1"/>
    <property type="molecule type" value="Genomic_DNA"/>
</dbReference>
<dbReference type="RefSeq" id="WP_156414995.1">
    <property type="nucleotide sequence ID" value="NZ_LNYL01000004.1"/>
</dbReference>
<dbReference type="PATRIC" id="fig|466.6.peg.149"/>
<dbReference type="AlphaFoldDB" id="A0A0W0WGS3"/>
<evidence type="ECO:0000313" key="1">
    <source>
        <dbReference type="EMBL" id="KTD31556.1"/>
    </source>
</evidence>
<dbReference type="Proteomes" id="UP000054908">
    <property type="component" value="Unassembled WGS sequence"/>
</dbReference>
<keyword evidence="2" id="KW-1185">Reference proteome</keyword>
<reference evidence="1 2" key="1">
    <citation type="submission" date="2015-11" db="EMBL/GenBank/DDBJ databases">
        <title>Genomic analysis of 38 Legionella species identifies large and diverse effector repertoires.</title>
        <authorList>
            <person name="Burstein D."/>
            <person name="Amaro F."/>
            <person name="Zusman T."/>
            <person name="Lifshitz Z."/>
            <person name="Cohen O."/>
            <person name="Gilbert J.A."/>
            <person name="Pupko T."/>
            <person name="Shuman H.A."/>
            <person name="Segal G."/>
        </authorList>
    </citation>
    <scope>NUCLEOTIDE SEQUENCE [LARGE SCALE GENOMIC DNA]</scope>
    <source>
        <strain evidence="1 2">PX-1-G2-E2</strain>
    </source>
</reference>
<gene>
    <name evidence="1" type="ORF">Lmac_0140</name>
</gene>
<proteinExistence type="predicted"/>
<comment type="caution">
    <text evidence="1">The sequence shown here is derived from an EMBL/GenBank/DDBJ whole genome shotgun (WGS) entry which is preliminary data.</text>
</comment>
<accession>A0A0W0WGS3</accession>